<evidence type="ECO:0000256" key="1">
    <source>
        <dbReference type="ARBA" id="ARBA00006987"/>
    </source>
</evidence>
<name>A0ABV8XEI3_9GAMM</name>
<comment type="caution">
    <text evidence="3">The sequence shown here is derived from an EMBL/GenBank/DDBJ whole genome shotgun (WGS) entry which is preliminary data.</text>
</comment>
<evidence type="ECO:0000313" key="4">
    <source>
        <dbReference type="Proteomes" id="UP001596015"/>
    </source>
</evidence>
<dbReference type="InterPro" id="IPR042100">
    <property type="entry name" value="Bug_dom1"/>
</dbReference>
<dbReference type="Pfam" id="PF03401">
    <property type="entry name" value="TctC"/>
    <property type="match status" value="1"/>
</dbReference>
<dbReference type="EMBL" id="JBHSEO010000020">
    <property type="protein sequence ID" value="MFC4415944.1"/>
    <property type="molecule type" value="Genomic_DNA"/>
</dbReference>
<comment type="similarity">
    <text evidence="1">Belongs to the UPF0065 (bug) family.</text>
</comment>
<keyword evidence="4" id="KW-1185">Reference proteome</keyword>
<organism evidence="3 4">
    <name type="scientific">Chromohalobacter beijerinckii</name>
    <dbReference type="NCBI Taxonomy" id="86179"/>
    <lineage>
        <taxon>Bacteria</taxon>
        <taxon>Pseudomonadati</taxon>
        <taxon>Pseudomonadota</taxon>
        <taxon>Gammaproteobacteria</taxon>
        <taxon>Oceanospirillales</taxon>
        <taxon>Halomonadaceae</taxon>
        <taxon>Chromohalobacter</taxon>
    </lineage>
</organism>
<dbReference type="Proteomes" id="UP001596015">
    <property type="component" value="Unassembled WGS sequence"/>
</dbReference>
<feature type="signal peptide" evidence="2">
    <location>
        <begin position="1"/>
        <end position="26"/>
    </location>
</feature>
<keyword evidence="2" id="KW-0732">Signal</keyword>
<dbReference type="SUPFAM" id="SSF53850">
    <property type="entry name" value="Periplasmic binding protein-like II"/>
    <property type="match status" value="1"/>
</dbReference>
<accession>A0ABV8XEI3</accession>
<sequence>MGHATPRTPYWLAAALVMGLATPALADYPEKPITLIVPWAAGGGTDATARIIAKALEEELGETINVVNRTGGSGVVGHTAIARAKPDGYTLGLGTVEINMMHWQGLTDLTYEDFTPIGQINFDAASISVAEDADYQDLGELMEAIRDQPDGHFNASGTGLGGIWHVALGGLLMDLDMSADKVNWIPSQGAAPAMTELASGGVDMAATSLPEARSMIESGRVRSLGVMAEEPLESFPDVPTVTSQVDSDFTTGAWRGVIGPQGMDDDIVETLETALHAAYESDTYQTFMAKQGYGVQWKDAQAFGDYMETSDAEFGEIMKAIGLAKQ</sequence>
<dbReference type="Gene3D" id="3.40.190.150">
    <property type="entry name" value="Bordetella uptake gene, domain 1"/>
    <property type="match status" value="1"/>
</dbReference>
<dbReference type="RefSeq" id="WP_246894142.1">
    <property type="nucleotide sequence ID" value="NZ_JAKGAK010000005.1"/>
</dbReference>
<dbReference type="CDD" id="cd07012">
    <property type="entry name" value="PBP2_Bug_TTT"/>
    <property type="match status" value="1"/>
</dbReference>
<proteinExistence type="inferred from homology"/>
<reference evidence="4" key="1">
    <citation type="journal article" date="2019" name="Int. J. Syst. Evol. Microbiol.">
        <title>The Global Catalogue of Microorganisms (GCM) 10K type strain sequencing project: providing services to taxonomists for standard genome sequencing and annotation.</title>
        <authorList>
            <consortium name="The Broad Institute Genomics Platform"/>
            <consortium name="The Broad Institute Genome Sequencing Center for Infectious Disease"/>
            <person name="Wu L."/>
            <person name="Ma J."/>
        </authorList>
    </citation>
    <scope>NUCLEOTIDE SEQUENCE [LARGE SCALE GENOMIC DNA]</scope>
    <source>
        <strain evidence="4">CCUG 49679</strain>
    </source>
</reference>
<feature type="chain" id="PRO_5045102203" evidence="2">
    <location>
        <begin position="27"/>
        <end position="326"/>
    </location>
</feature>
<dbReference type="InterPro" id="IPR005064">
    <property type="entry name" value="BUG"/>
</dbReference>
<dbReference type="PANTHER" id="PTHR42928">
    <property type="entry name" value="TRICARBOXYLATE-BINDING PROTEIN"/>
    <property type="match status" value="1"/>
</dbReference>
<dbReference type="PIRSF" id="PIRSF017082">
    <property type="entry name" value="YflP"/>
    <property type="match status" value="1"/>
</dbReference>
<dbReference type="PANTHER" id="PTHR42928:SF5">
    <property type="entry name" value="BLR1237 PROTEIN"/>
    <property type="match status" value="1"/>
</dbReference>
<protein>
    <submittedName>
        <fullName evidence="3">Tripartite tricarboxylate transporter substrate binding protein</fullName>
    </submittedName>
</protein>
<dbReference type="Gene3D" id="3.40.190.10">
    <property type="entry name" value="Periplasmic binding protein-like II"/>
    <property type="match status" value="1"/>
</dbReference>
<evidence type="ECO:0000256" key="2">
    <source>
        <dbReference type="SAM" id="SignalP"/>
    </source>
</evidence>
<gene>
    <name evidence="3" type="ORF">ACFO0E_05890</name>
</gene>
<evidence type="ECO:0000313" key="3">
    <source>
        <dbReference type="EMBL" id="MFC4415944.1"/>
    </source>
</evidence>